<dbReference type="InterPro" id="IPR004226">
    <property type="entry name" value="TBCA"/>
</dbReference>
<dbReference type="Proteomes" id="UP001333110">
    <property type="component" value="Unassembled WGS sequence"/>
</dbReference>
<evidence type="ECO:0000256" key="2">
    <source>
        <dbReference type="ARBA" id="ARBA00006806"/>
    </source>
</evidence>
<dbReference type="InterPro" id="IPR036126">
    <property type="entry name" value="TBCA_sf"/>
</dbReference>
<dbReference type="GO" id="GO:0015630">
    <property type="term" value="C:microtubule cytoskeleton"/>
    <property type="evidence" value="ECO:0007669"/>
    <property type="project" value="TreeGrafter"/>
</dbReference>
<protein>
    <recommendedName>
        <fullName evidence="3">Tubulin-specific chaperone A</fullName>
    </recommendedName>
    <alternativeName>
        <fullName evidence="7">TCP1-chaperonin cofactor A</fullName>
    </alternativeName>
    <alternativeName>
        <fullName evidence="6">Tubulin-folding cofactor A</fullName>
    </alternativeName>
</protein>
<evidence type="ECO:0000256" key="3">
    <source>
        <dbReference type="ARBA" id="ARBA00015002"/>
    </source>
</evidence>
<evidence type="ECO:0000313" key="8">
    <source>
        <dbReference type="EMBL" id="KAK4817066.1"/>
    </source>
</evidence>
<comment type="similarity">
    <text evidence="2">Belongs to the TBCA family.</text>
</comment>
<dbReference type="SUPFAM" id="SSF46988">
    <property type="entry name" value="Tubulin chaperone cofactor A"/>
    <property type="match status" value="2"/>
</dbReference>
<evidence type="ECO:0000256" key="1">
    <source>
        <dbReference type="ARBA" id="ARBA00003046"/>
    </source>
</evidence>
<dbReference type="Pfam" id="PF02970">
    <property type="entry name" value="TBCA"/>
    <property type="match status" value="2"/>
</dbReference>
<name>A0AAN7S2D7_MYCAM</name>
<organism evidence="8 9">
    <name type="scientific">Mycteria americana</name>
    <name type="common">Wood stork</name>
    <dbReference type="NCBI Taxonomy" id="33587"/>
    <lineage>
        <taxon>Eukaryota</taxon>
        <taxon>Metazoa</taxon>
        <taxon>Chordata</taxon>
        <taxon>Craniata</taxon>
        <taxon>Vertebrata</taxon>
        <taxon>Euteleostomi</taxon>
        <taxon>Archelosauria</taxon>
        <taxon>Archosauria</taxon>
        <taxon>Dinosauria</taxon>
        <taxon>Saurischia</taxon>
        <taxon>Theropoda</taxon>
        <taxon>Coelurosauria</taxon>
        <taxon>Aves</taxon>
        <taxon>Neognathae</taxon>
        <taxon>Neoaves</taxon>
        <taxon>Aequornithes</taxon>
        <taxon>Ciconiiformes</taxon>
        <taxon>Ciconiidae</taxon>
        <taxon>Mycteria</taxon>
    </lineage>
</organism>
<dbReference type="AlphaFoldDB" id="A0AAN7S2D7"/>
<evidence type="ECO:0000313" key="9">
    <source>
        <dbReference type="Proteomes" id="UP001333110"/>
    </source>
</evidence>
<comment type="subunit">
    <text evidence="5">Supercomplex made of cofactors A to E. Cofactors A and D function by capturing and stabilizing tubulin in a quasi-native conformation. Cofactor E binds to the cofactor D-tubulin complex; interaction with cofactor C then causes the release of tubulin polypeptides that are committed to the native state.</text>
</comment>
<dbReference type="GO" id="GO:0048487">
    <property type="term" value="F:beta-tubulin binding"/>
    <property type="evidence" value="ECO:0007669"/>
    <property type="project" value="InterPro"/>
</dbReference>
<comment type="caution">
    <text evidence="8">The sequence shown here is derived from an EMBL/GenBank/DDBJ whole genome shotgun (WGS) entry which is preliminary data.</text>
</comment>
<evidence type="ECO:0000256" key="7">
    <source>
        <dbReference type="ARBA" id="ARBA00032990"/>
    </source>
</evidence>
<evidence type="ECO:0000256" key="4">
    <source>
        <dbReference type="ARBA" id="ARBA00023186"/>
    </source>
</evidence>
<reference evidence="8 9" key="1">
    <citation type="journal article" date="2023" name="J. Hered.">
        <title>Chromosome-level genome of the wood stork (Mycteria americana) provides insight into avian chromosome evolution.</title>
        <authorList>
            <person name="Flamio R. Jr."/>
            <person name="Ramstad K.M."/>
        </authorList>
    </citation>
    <scope>NUCLEOTIDE SEQUENCE [LARGE SCALE GENOMIC DNA]</scope>
    <source>
        <strain evidence="8">JAX WOST 10</strain>
    </source>
</reference>
<dbReference type="PANTHER" id="PTHR21500">
    <property type="entry name" value="TUBULIN-SPECIFIC CHAPERONE A"/>
    <property type="match status" value="1"/>
</dbReference>
<accession>A0AAN7S2D7</accession>
<evidence type="ECO:0000256" key="6">
    <source>
        <dbReference type="ARBA" id="ARBA00030183"/>
    </source>
</evidence>
<comment type="function">
    <text evidence="1">Tubulin-folding protein; involved in the early step of the tubulin folding pathway.</text>
</comment>
<dbReference type="GO" id="GO:0007021">
    <property type="term" value="P:tubulin complex assembly"/>
    <property type="evidence" value="ECO:0007669"/>
    <property type="project" value="InterPro"/>
</dbReference>
<dbReference type="GO" id="GO:0007023">
    <property type="term" value="P:post-chaperonin tubulin folding pathway"/>
    <property type="evidence" value="ECO:0007669"/>
    <property type="project" value="InterPro"/>
</dbReference>
<evidence type="ECO:0000256" key="5">
    <source>
        <dbReference type="ARBA" id="ARBA00026055"/>
    </source>
</evidence>
<sequence length="313" mass="34867">MKLAKEKVMYEKEAKQQEEKIEKMKAEACDDYGIKKQLSPTLPMLSYSQCPCTTILAQHIVPLYSLITSEIEILQESRMMIPDCQRRLEVAHADLTQLLTRSSVNENRAEQPQLSQPVLIGEVFHPSDHFCGPPLDLLLVHVLPVLSTPELDAVLQVGSRQSKVEGQSHLPGPAGHASFDAAQDMAAFLGCECTLPAHVQLFTHQYPQDLLCSAALNPFIPQPVLILGVALTQVQDLALGLVEPHEVHMGQVLELVQVPLDGIPSLRRVNCTTQLGVIYKFAEGALDPTVYVIDEDIKQYWSQYRPLRDTTHH</sequence>
<dbReference type="GO" id="GO:0005829">
    <property type="term" value="C:cytosol"/>
    <property type="evidence" value="ECO:0007669"/>
    <property type="project" value="TreeGrafter"/>
</dbReference>
<keyword evidence="4" id="KW-0143">Chaperone</keyword>
<keyword evidence="9" id="KW-1185">Reference proteome</keyword>
<gene>
    <name evidence="8" type="ORF">QYF61_027095</name>
</gene>
<dbReference type="EMBL" id="JAUNZN010000009">
    <property type="protein sequence ID" value="KAK4817066.1"/>
    <property type="molecule type" value="Genomic_DNA"/>
</dbReference>
<dbReference type="Gene3D" id="1.20.58.90">
    <property type="match status" value="1"/>
</dbReference>
<dbReference type="PANTHER" id="PTHR21500:SF0">
    <property type="entry name" value="TUBULIN-SPECIFIC CHAPERONE A"/>
    <property type="match status" value="1"/>
</dbReference>
<proteinExistence type="inferred from homology"/>